<dbReference type="CDD" id="cd03859">
    <property type="entry name" value="M14_CPT"/>
    <property type="match status" value="1"/>
</dbReference>
<evidence type="ECO:0000256" key="3">
    <source>
        <dbReference type="ARBA" id="ARBA00022645"/>
    </source>
</evidence>
<organism evidence="15 16">
    <name type="scientific">Halobacteriovorax marinus</name>
    <dbReference type="NCBI Taxonomy" id="97084"/>
    <lineage>
        <taxon>Bacteria</taxon>
        <taxon>Pseudomonadati</taxon>
        <taxon>Bdellovibrionota</taxon>
        <taxon>Bacteriovoracia</taxon>
        <taxon>Bacteriovoracales</taxon>
        <taxon>Halobacteriovoraceae</taxon>
        <taxon>Halobacteriovorax</taxon>
    </lineage>
</organism>
<dbReference type="Proteomes" id="UP000196531">
    <property type="component" value="Unassembled WGS sequence"/>
</dbReference>
<dbReference type="PANTHER" id="PTHR11705">
    <property type="entry name" value="PROTEASE FAMILY M14 CARBOXYPEPTIDASE A,B"/>
    <property type="match status" value="1"/>
</dbReference>
<comment type="catalytic activity">
    <reaction evidence="10">
        <text>Releases a C-terminal residue, which may be hydrophobic or positively charged.</text>
        <dbReference type="EC" id="3.4.17.18"/>
    </reaction>
</comment>
<evidence type="ECO:0000256" key="4">
    <source>
        <dbReference type="ARBA" id="ARBA00022670"/>
    </source>
</evidence>
<evidence type="ECO:0000256" key="13">
    <source>
        <dbReference type="SAM" id="SignalP"/>
    </source>
</evidence>
<evidence type="ECO:0000313" key="16">
    <source>
        <dbReference type="Proteomes" id="UP000196531"/>
    </source>
</evidence>
<comment type="similarity">
    <text evidence="2 12">Belongs to the peptidase M14 family.</text>
</comment>
<proteinExistence type="inferred from homology"/>
<evidence type="ECO:0000256" key="9">
    <source>
        <dbReference type="ARBA" id="ARBA00023049"/>
    </source>
</evidence>
<evidence type="ECO:0000256" key="1">
    <source>
        <dbReference type="ARBA" id="ARBA00001947"/>
    </source>
</evidence>
<sequence>MTKSWQSLAIVLGLTLSSSMVSANSQHKFQETKRSRYATVKFTDYKSGMLKLQELEVDVAGVDIKNKLADIFVTTEQLNKLQDLKFNIVSEKSEKDFKAVDEEYKSPSEIETILKSWEKSHPEIAKLHVIGQSSEGRNIYALKISDNVSVRETEESALLFNSMHHAREVMSPEVSLDIIETLLSKYSSDLKIQNYVDSNEIWVVPMLNVDGNAKVWNGDNMWRKNTNYGHGVDINRNYPYLWSSCKGSSGWTWSSTYRGPEAGSEPETKALMNLVKNIRPVFDISYHAYSEIVIYPMGCKGKRTHTKEVVEGIGKEIGSLVNYGPGTAWELLYSVDGSDIDWMYNAYQVIPYVLEVNSRSQGFQPSYSQWRDKTVKRNRPAWMHLLDKMGGSGVRGILDETFPTPENYQIAVKKADGTTLQNYKVNPDGTYHIILNEGSYEFILQKGRDQISTKSLILEGVRKNLQF</sequence>
<evidence type="ECO:0000313" key="15">
    <source>
        <dbReference type="EMBL" id="OUR96717.1"/>
    </source>
</evidence>
<evidence type="ECO:0000256" key="6">
    <source>
        <dbReference type="ARBA" id="ARBA00022729"/>
    </source>
</evidence>
<dbReference type="GO" id="GO:0004181">
    <property type="term" value="F:metallocarboxypeptidase activity"/>
    <property type="evidence" value="ECO:0007669"/>
    <property type="project" value="InterPro"/>
</dbReference>
<keyword evidence="8" id="KW-0862">Zinc</keyword>
<evidence type="ECO:0000259" key="14">
    <source>
        <dbReference type="PROSITE" id="PS52035"/>
    </source>
</evidence>
<keyword evidence="3" id="KW-0121">Carboxypeptidase</keyword>
<dbReference type="GO" id="GO:0005615">
    <property type="term" value="C:extracellular space"/>
    <property type="evidence" value="ECO:0007669"/>
    <property type="project" value="TreeGrafter"/>
</dbReference>
<dbReference type="EC" id="3.4.17.18" evidence="11"/>
<dbReference type="GO" id="GO:0008270">
    <property type="term" value="F:zinc ion binding"/>
    <property type="evidence" value="ECO:0007669"/>
    <property type="project" value="InterPro"/>
</dbReference>
<feature type="signal peptide" evidence="13">
    <location>
        <begin position="1"/>
        <end position="23"/>
    </location>
</feature>
<dbReference type="InterPro" id="IPR033810">
    <property type="entry name" value="Carboxypeptidase_T"/>
</dbReference>
<name>A0A1Y5F751_9BACT</name>
<evidence type="ECO:0000256" key="12">
    <source>
        <dbReference type="PROSITE-ProRule" id="PRU01379"/>
    </source>
</evidence>
<keyword evidence="4" id="KW-0645">Protease</keyword>
<dbReference type="Pfam" id="PF00246">
    <property type="entry name" value="Peptidase_M14"/>
    <property type="match status" value="1"/>
</dbReference>
<dbReference type="SUPFAM" id="SSF53187">
    <property type="entry name" value="Zn-dependent exopeptidases"/>
    <property type="match status" value="1"/>
</dbReference>
<dbReference type="PROSITE" id="PS52035">
    <property type="entry name" value="PEPTIDASE_M14"/>
    <property type="match status" value="1"/>
</dbReference>
<comment type="caution">
    <text evidence="15">The sequence shown here is derived from an EMBL/GenBank/DDBJ whole genome shotgun (WGS) entry which is preliminary data.</text>
</comment>
<dbReference type="SMART" id="SM00631">
    <property type="entry name" value="Zn_pept"/>
    <property type="match status" value="1"/>
</dbReference>
<dbReference type="EMBL" id="MAAO01000006">
    <property type="protein sequence ID" value="OUR96717.1"/>
    <property type="molecule type" value="Genomic_DNA"/>
</dbReference>
<reference evidence="16" key="1">
    <citation type="journal article" date="2017" name="Proc. Natl. Acad. Sci. U.S.A.">
        <title>Simulation of Deepwater Horizon oil plume reveals substrate specialization within a complex community of hydrocarbon-degraders.</title>
        <authorList>
            <person name="Hu P."/>
            <person name="Dubinsky E.A."/>
            <person name="Probst A.J."/>
            <person name="Wang J."/>
            <person name="Sieber C.M.K."/>
            <person name="Tom L.M."/>
            <person name="Gardinali P."/>
            <person name="Banfield J.F."/>
            <person name="Atlas R.M."/>
            <person name="Andersen G.L."/>
        </authorList>
    </citation>
    <scope>NUCLEOTIDE SEQUENCE [LARGE SCALE GENOMIC DNA]</scope>
</reference>
<dbReference type="FunFam" id="3.40.630.10:FF:000084">
    <property type="entry name" value="Carboxypeptidase B2"/>
    <property type="match status" value="1"/>
</dbReference>
<dbReference type="InterPro" id="IPR000834">
    <property type="entry name" value="Peptidase_M14"/>
</dbReference>
<evidence type="ECO:0000256" key="7">
    <source>
        <dbReference type="ARBA" id="ARBA00022801"/>
    </source>
</evidence>
<comment type="cofactor">
    <cofactor evidence="1">
        <name>Zn(2+)</name>
        <dbReference type="ChEBI" id="CHEBI:29105"/>
    </cofactor>
</comment>
<feature type="domain" description="Peptidase M14" evidence="14">
    <location>
        <begin position="103"/>
        <end position="389"/>
    </location>
</feature>
<keyword evidence="5" id="KW-0479">Metal-binding</keyword>
<protein>
    <recommendedName>
        <fullName evidence="11">carboxypeptidase T</fullName>
        <ecNumber evidence="11">3.4.17.18</ecNumber>
    </recommendedName>
</protein>
<dbReference type="PANTHER" id="PTHR11705:SF143">
    <property type="entry name" value="SLL0236 PROTEIN"/>
    <property type="match status" value="1"/>
</dbReference>
<evidence type="ECO:0000256" key="5">
    <source>
        <dbReference type="ARBA" id="ARBA00022723"/>
    </source>
</evidence>
<feature type="active site" description="Proton donor/acceptor" evidence="12">
    <location>
        <position position="355"/>
    </location>
</feature>
<keyword evidence="7" id="KW-0378">Hydrolase</keyword>
<evidence type="ECO:0000256" key="8">
    <source>
        <dbReference type="ARBA" id="ARBA00022833"/>
    </source>
</evidence>
<accession>A0A1Y5F751</accession>
<keyword evidence="6 13" id="KW-0732">Signal</keyword>
<evidence type="ECO:0000256" key="11">
    <source>
        <dbReference type="ARBA" id="ARBA00066554"/>
    </source>
</evidence>
<dbReference type="GO" id="GO:0006508">
    <property type="term" value="P:proteolysis"/>
    <property type="evidence" value="ECO:0007669"/>
    <property type="project" value="UniProtKB-KW"/>
</dbReference>
<dbReference type="PRINTS" id="PR00765">
    <property type="entry name" value="CRBOXYPTASEA"/>
</dbReference>
<dbReference type="Gene3D" id="3.40.630.10">
    <property type="entry name" value="Zn peptidases"/>
    <property type="match status" value="1"/>
</dbReference>
<evidence type="ECO:0000256" key="2">
    <source>
        <dbReference type="ARBA" id="ARBA00005988"/>
    </source>
</evidence>
<gene>
    <name evidence="15" type="ORF">A9Q84_10265</name>
</gene>
<dbReference type="AlphaFoldDB" id="A0A1Y5F751"/>
<evidence type="ECO:0000256" key="10">
    <source>
        <dbReference type="ARBA" id="ARBA00050859"/>
    </source>
</evidence>
<feature type="chain" id="PRO_5012305867" description="carboxypeptidase T" evidence="13">
    <location>
        <begin position="24"/>
        <end position="467"/>
    </location>
</feature>
<keyword evidence="9" id="KW-0482">Metalloprotease</keyword>